<evidence type="ECO:0000313" key="1">
    <source>
        <dbReference type="EMBL" id="CAG7889831.1"/>
    </source>
</evidence>
<accession>A0A3P5ZAR5</accession>
<protein>
    <submittedName>
        <fullName evidence="1">Uncharacterized protein</fullName>
    </submittedName>
</protein>
<sequence>MFLEVSTIPHHSDVFWVRCSTSLGLCYIRKDLKLNLTEKTLYLNLFGFVCDHDCVDFPHRLAHRGTLHHIPCYEVGDLFLCSILFVIFQTGFINSPTTNAGGSFMDWKEAMTRFMTW</sequence>
<dbReference type="EMBL" id="LS974617">
    <property type="protein sequence ID" value="CAG7889831.1"/>
    <property type="molecule type" value="Genomic_DNA"/>
</dbReference>
<proteinExistence type="predicted"/>
<gene>
    <name evidence="2" type="ORF">BRAA01T03629Z</name>
    <name evidence="1" type="ORF">BRAPAZ1V2_A01P39070.2</name>
</gene>
<dbReference type="Proteomes" id="UP000694005">
    <property type="component" value="Chromosome A01"/>
</dbReference>
<evidence type="ECO:0000313" key="2">
    <source>
        <dbReference type="EMBL" id="VDC77127.1"/>
    </source>
</evidence>
<dbReference type="Gramene" id="A01p39070.2_BraZ1">
    <property type="protein sequence ID" value="A01p39070.2_BraZ1.CDS.1"/>
    <property type="gene ID" value="A01g39070.2_BraZ1"/>
</dbReference>
<name>A0A3P5ZAR5_BRACM</name>
<dbReference type="AlphaFoldDB" id="A0A3P5ZAR5"/>
<reference evidence="2" key="1">
    <citation type="submission" date="2018-11" db="EMBL/GenBank/DDBJ databases">
        <authorList>
            <consortium name="Genoscope - CEA"/>
            <person name="William W."/>
        </authorList>
    </citation>
    <scope>NUCLEOTIDE SEQUENCE</scope>
</reference>
<dbReference type="EMBL" id="LR031571">
    <property type="protein sequence ID" value="VDC77127.1"/>
    <property type="molecule type" value="Genomic_DNA"/>
</dbReference>
<organism evidence="2">
    <name type="scientific">Brassica campestris</name>
    <name type="common">Field mustard</name>
    <dbReference type="NCBI Taxonomy" id="3711"/>
    <lineage>
        <taxon>Eukaryota</taxon>
        <taxon>Viridiplantae</taxon>
        <taxon>Streptophyta</taxon>
        <taxon>Embryophyta</taxon>
        <taxon>Tracheophyta</taxon>
        <taxon>Spermatophyta</taxon>
        <taxon>Magnoliopsida</taxon>
        <taxon>eudicotyledons</taxon>
        <taxon>Gunneridae</taxon>
        <taxon>Pentapetalae</taxon>
        <taxon>rosids</taxon>
        <taxon>malvids</taxon>
        <taxon>Brassicales</taxon>
        <taxon>Brassicaceae</taxon>
        <taxon>Brassiceae</taxon>
        <taxon>Brassica</taxon>
    </lineage>
</organism>